<dbReference type="PANTHER" id="PTHR33179">
    <property type="entry name" value="VQ MOTIF-CONTAINING PROTEIN"/>
    <property type="match status" value="1"/>
</dbReference>
<reference evidence="3 4" key="1">
    <citation type="journal article" date="2023" name="Int. J. Mol. Sci.">
        <title>De Novo Assembly and Annotation of 11 Diverse Shrub Willow (Salix) Genomes Reveals Novel Gene Organization in Sex-Linked Regions.</title>
        <authorList>
            <person name="Hyden B."/>
            <person name="Feng K."/>
            <person name="Yates T.B."/>
            <person name="Jawdy S."/>
            <person name="Cereghino C."/>
            <person name="Smart L.B."/>
            <person name="Muchero W."/>
        </authorList>
    </citation>
    <scope>NUCLEOTIDE SEQUENCE [LARGE SCALE GENOMIC DNA]</scope>
    <source>
        <tissue evidence="3">Shoot tip</tissue>
    </source>
</reference>
<dbReference type="PANTHER" id="PTHR33179:SF39">
    <property type="entry name" value="VQ MOTIF PROTEIN"/>
    <property type="match status" value="1"/>
</dbReference>
<feature type="domain" description="VQ" evidence="2">
    <location>
        <begin position="113"/>
        <end position="139"/>
    </location>
</feature>
<gene>
    <name evidence="3" type="ORF">OIU84_022767</name>
</gene>
<sequence>MTRGLHLLLSILNSTAEYSARQNLRLQSKPPGVTLWLARRATGRNSMNKPIFMDRQRYPPLDSPGATSVATSGSSDIINPSSSITSSGGDQTLTPKGCGSKPIRRRSRASKKAPTTLLNASSANFRALVQQFTGCSSPPNSFGEPKGSDQLEFWTRECTESKLCDCRNGTF</sequence>
<proteinExistence type="predicted"/>
<name>A0AAD6KPT1_9ROSI</name>
<feature type="compositionally biased region" description="Basic residues" evidence="1">
    <location>
        <begin position="102"/>
        <end position="111"/>
    </location>
</feature>
<evidence type="ECO:0000256" key="1">
    <source>
        <dbReference type="SAM" id="MobiDB-lite"/>
    </source>
</evidence>
<keyword evidence="4" id="KW-1185">Reference proteome</keyword>
<dbReference type="InterPro" id="IPR039609">
    <property type="entry name" value="VQ_15/22"/>
</dbReference>
<accession>A0AAD6KPT1</accession>
<feature type="region of interest" description="Disordered" evidence="1">
    <location>
        <begin position="59"/>
        <end position="114"/>
    </location>
</feature>
<protein>
    <recommendedName>
        <fullName evidence="2">VQ domain-containing protein</fullName>
    </recommendedName>
</protein>
<dbReference type="Pfam" id="PF05678">
    <property type="entry name" value="VQ"/>
    <property type="match status" value="1"/>
</dbReference>
<evidence type="ECO:0000259" key="2">
    <source>
        <dbReference type="Pfam" id="PF05678"/>
    </source>
</evidence>
<dbReference type="AlphaFoldDB" id="A0AAD6KPT1"/>
<evidence type="ECO:0000313" key="4">
    <source>
        <dbReference type="Proteomes" id="UP001162972"/>
    </source>
</evidence>
<dbReference type="InterPro" id="IPR008889">
    <property type="entry name" value="VQ"/>
</dbReference>
<dbReference type="EMBL" id="JAPFFJ010000005">
    <property type="protein sequence ID" value="KAJ6427233.1"/>
    <property type="molecule type" value="Genomic_DNA"/>
</dbReference>
<dbReference type="Proteomes" id="UP001162972">
    <property type="component" value="Chromosome 1"/>
</dbReference>
<evidence type="ECO:0000313" key="3">
    <source>
        <dbReference type="EMBL" id="KAJ6427233.1"/>
    </source>
</evidence>
<organism evidence="3 4">
    <name type="scientific">Salix udensis</name>
    <dbReference type="NCBI Taxonomy" id="889485"/>
    <lineage>
        <taxon>Eukaryota</taxon>
        <taxon>Viridiplantae</taxon>
        <taxon>Streptophyta</taxon>
        <taxon>Embryophyta</taxon>
        <taxon>Tracheophyta</taxon>
        <taxon>Spermatophyta</taxon>
        <taxon>Magnoliopsida</taxon>
        <taxon>eudicotyledons</taxon>
        <taxon>Gunneridae</taxon>
        <taxon>Pentapetalae</taxon>
        <taxon>rosids</taxon>
        <taxon>fabids</taxon>
        <taxon>Malpighiales</taxon>
        <taxon>Salicaceae</taxon>
        <taxon>Saliceae</taxon>
        <taxon>Salix</taxon>
    </lineage>
</organism>
<comment type="caution">
    <text evidence="3">The sequence shown here is derived from an EMBL/GenBank/DDBJ whole genome shotgun (WGS) entry which is preliminary data.</text>
</comment>
<feature type="compositionally biased region" description="Low complexity" evidence="1">
    <location>
        <begin position="72"/>
        <end position="89"/>
    </location>
</feature>